<evidence type="ECO:0000313" key="3">
    <source>
        <dbReference type="Proteomes" id="UP000500953"/>
    </source>
</evidence>
<dbReference type="AlphaFoldDB" id="A0A6G9Z7K1"/>
<proteinExistence type="predicted"/>
<dbReference type="InterPro" id="IPR049244">
    <property type="entry name" value="DUF6879"/>
</dbReference>
<organism evidence="2 3">
    <name type="scientific">Nocardia terpenica</name>
    <dbReference type="NCBI Taxonomy" id="455432"/>
    <lineage>
        <taxon>Bacteria</taxon>
        <taxon>Bacillati</taxon>
        <taxon>Actinomycetota</taxon>
        <taxon>Actinomycetes</taxon>
        <taxon>Mycobacteriales</taxon>
        <taxon>Nocardiaceae</taxon>
        <taxon>Nocardia</taxon>
    </lineage>
</organism>
<protein>
    <recommendedName>
        <fullName evidence="1">DUF6879 domain-containing protein</fullName>
    </recommendedName>
</protein>
<feature type="domain" description="DUF6879" evidence="1">
    <location>
        <begin position="11"/>
        <end position="171"/>
    </location>
</feature>
<reference evidence="2 3" key="1">
    <citation type="journal article" date="2019" name="ACS Chem. Biol.">
        <title>Identification and Mobilization of a Cryptic Antibiotic Biosynthesis Gene Locus from a Human-Pathogenic Nocardia Isolate.</title>
        <authorList>
            <person name="Herisse M."/>
            <person name="Ishida K."/>
            <person name="Porter J.L."/>
            <person name="Howden B."/>
            <person name="Hertweck C."/>
            <person name="Stinear T.P."/>
            <person name="Pidot S.J."/>
        </authorList>
    </citation>
    <scope>NUCLEOTIDE SEQUENCE [LARGE SCALE GENOMIC DNA]</scope>
    <source>
        <strain evidence="2 3">AUSMDU00012715</strain>
    </source>
</reference>
<evidence type="ECO:0000313" key="2">
    <source>
        <dbReference type="EMBL" id="QIS21430.1"/>
    </source>
</evidence>
<dbReference type="RefSeq" id="WP_167488723.1">
    <property type="nucleotide sequence ID" value="NZ_CP046173.1"/>
</dbReference>
<name>A0A6G9Z7K1_9NOCA</name>
<gene>
    <name evidence="2" type="ORF">F6W96_26950</name>
</gene>
<evidence type="ECO:0000259" key="1">
    <source>
        <dbReference type="Pfam" id="PF21806"/>
    </source>
</evidence>
<dbReference type="Pfam" id="PF21806">
    <property type="entry name" value="DUF6879"/>
    <property type="match status" value="1"/>
</dbReference>
<dbReference type="Proteomes" id="UP000500953">
    <property type="component" value="Chromosome"/>
</dbReference>
<sequence length="178" mass="20168">MQLLPRNPSLWGDLFRDCKNDAFHLETKDSYGVPEESDRIRRFLEGLPPLPDSYKNSWTELIQESTARGVSVSRVRVVTVPHSDYQRWLLSVTGSNVTAGEDIRYVPRHLAGDVPTDDWWLMDNQLVAYNLVDGAGTPAGLAMTTDPAIVAYCRSARERLWQLTIPYADYVRGELAQQ</sequence>
<accession>A0A6G9Z7K1</accession>
<dbReference type="EMBL" id="CP046173">
    <property type="protein sequence ID" value="QIS21430.1"/>
    <property type="molecule type" value="Genomic_DNA"/>
</dbReference>